<feature type="region of interest" description="Disordered" evidence="9">
    <location>
        <begin position="111"/>
        <end position="132"/>
    </location>
</feature>
<evidence type="ECO:0000256" key="5">
    <source>
        <dbReference type="ARBA" id="ARBA00022771"/>
    </source>
</evidence>
<dbReference type="RefSeq" id="XP_021861581.2">
    <property type="nucleotide sequence ID" value="XM_022005889.2"/>
</dbReference>
<keyword evidence="4" id="KW-0479">Metal-binding</keyword>
<evidence type="ECO:0000313" key="12">
    <source>
        <dbReference type="RefSeq" id="XP_021861581.2"/>
    </source>
</evidence>
<keyword evidence="7" id="KW-0862">Zinc</keyword>
<feature type="compositionally biased region" description="Polar residues" evidence="9">
    <location>
        <begin position="112"/>
        <end position="130"/>
    </location>
</feature>
<keyword evidence="11" id="KW-1185">Reference proteome</keyword>
<keyword evidence="6" id="KW-0833">Ubl conjugation pathway</keyword>
<feature type="domain" description="RING-type" evidence="10">
    <location>
        <begin position="41"/>
        <end position="81"/>
    </location>
</feature>
<dbReference type="GO" id="GO:0061630">
    <property type="term" value="F:ubiquitin protein ligase activity"/>
    <property type="evidence" value="ECO:0007669"/>
    <property type="project" value="UniProtKB-EC"/>
</dbReference>
<dbReference type="AlphaFoldDB" id="A0A9R0K7L7"/>
<dbReference type="KEGG" id="soe:110800573"/>
<dbReference type="PANTHER" id="PTHR46463:SF16">
    <property type="entry name" value="E3 UBIQUITIN-PROTEIN LIGASE RHF1A"/>
    <property type="match status" value="1"/>
</dbReference>
<dbReference type="Gene3D" id="3.30.40.10">
    <property type="entry name" value="Zinc/RING finger domain, C3HC4 (zinc finger)"/>
    <property type="match status" value="1"/>
</dbReference>
<reference evidence="12" key="2">
    <citation type="submission" date="2025-08" db="UniProtKB">
        <authorList>
            <consortium name="RefSeq"/>
        </authorList>
    </citation>
    <scope>IDENTIFICATION</scope>
    <source>
        <tissue evidence="12">Leaf</tissue>
    </source>
</reference>
<dbReference type="PROSITE" id="PS50089">
    <property type="entry name" value="ZF_RING_2"/>
    <property type="match status" value="1"/>
</dbReference>
<evidence type="ECO:0000256" key="4">
    <source>
        <dbReference type="ARBA" id="ARBA00022723"/>
    </source>
</evidence>
<keyword evidence="3" id="KW-0808">Transferase</keyword>
<reference evidence="11" key="1">
    <citation type="journal article" date="2021" name="Nat. Commun.">
        <title>Genomic analyses provide insights into spinach domestication and the genetic basis of agronomic traits.</title>
        <authorList>
            <person name="Cai X."/>
            <person name="Sun X."/>
            <person name="Xu C."/>
            <person name="Sun H."/>
            <person name="Wang X."/>
            <person name="Ge C."/>
            <person name="Zhang Z."/>
            <person name="Wang Q."/>
            <person name="Fei Z."/>
            <person name="Jiao C."/>
            <person name="Wang Q."/>
        </authorList>
    </citation>
    <scope>NUCLEOTIDE SEQUENCE [LARGE SCALE GENOMIC DNA]</scope>
    <source>
        <strain evidence="11">cv. Varoflay</strain>
    </source>
</reference>
<evidence type="ECO:0000256" key="6">
    <source>
        <dbReference type="ARBA" id="ARBA00022786"/>
    </source>
</evidence>
<organism evidence="11 12">
    <name type="scientific">Spinacia oleracea</name>
    <name type="common">Spinach</name>
    <dbReference type="NCBI Taxonomy" id="3562"/>
    <lineage>
        <taxon>Eukaryota</taxon>
        <taxon>Viridiplantae</taxon>
        <taxon>Streptophyta</taxon>
        <taxon>Embryophyta</taxon>
        <taxon>Tracheophyta</taxon>
        <taxon>Spermatophyta</taxon>
        <taxon>Magnoliopsida</taxon>
        <taxon>eudicotyledons</taxon>
        <taxon>Gunneridae</taxon>
        <taxon>Pentapetalae</taxon>
        <taxon>Caryophyllales</taxon>
        <taxon>Chenopodiaceae</taxon>
        <taxon>Chenopodioideae</taxon>
        <taxon>Anserineae</taxon>
        <taxon>Spinacia</taxon>
    </lineage>
</organism>
<evidence type="ECO:0000256" key="2">
    <source>
        <dbReference type="ARBA" id="ARBA00012483"/>
    </source>
</evidence>
<evidence type="ECO:0000256" key="8">
    <source>
        <dbReference type="PROSITE-ProRule" id="PRU00175"/>
    </source>
</evidence>
<name>A0A9R0K7L7_SPIOL</name>
<comment type="catalytic activity">
    <reaction evidence="1">
        <text>S-ubiquitinyl-[E2 ubiquitin-conjugating enzyme]-L-cysteine + [acceptor protein]-L-lysine = [E2 ubiquitin-conjugating enzyme]-L-cysteine + N(6)-ubiquitinyl-[acceptor protein]-L-lysine.</text>
        <dbReference type="EC" id="2.3.2.27"/>
    </reaction>
</comment>
<gene>
    <name evidence="12" type="primary">LOC110800573</name>
</gene>
<feature type="region of interest" description="Disordered" evidence="9">
    <location>
        <begin position="152"/>
        <end position="226"/>
    </location>
</feature>
<protein>
    <recommendedName>
        <fullName evidence="2">RING-type E3 ubiquitin transferase</fullName>
        <ecNumber evidence="2">2.3.2.27</ecNumber>
    </recommendedName>
</protein>
<dbReference type="GO" id="GO:0008270">
    <property type="term" value="F:zinc ion binding"/>
    <property type="evidence" value="ECO:0007669"/>
    <property type="project" value="UniProtKB-KW"/>
</dbReference>
<proteinExistence type="predicted"/>
<dbReference type="SMART" id="SM00184">
    <property type="entry name" value="RING"/>
    <property type="match status" value="1"/>
</dbReference>
<dbReference type="Pfam" id="PF13639">
    <property type="entry name" value="zf-RING_2"/>
    <property type="match status" value="1"/>
</dbReference>
<dbReference type="GO" id="GO:0004842">
    <property type="term" value="F:ubiquitin-protein transferase activity"/>
    <property type="evidence" value="ECO:0000318"/>
    <property type="project" value="GO_Central"/>
</dbReference>
<evidence type="ECO:0000256" key="7">
    <source>
        <dbReference type="ARBA" id="ARBA00022833"/>
    </source>
</evidence>
<evidence type="ECO:0000256" key="1">
    <source>
        <dbReference type="ARBA" id="ARBA00000900"/>
    </source>
</evidence>
<keyword evidence="5 8" id="KW-0863">Zinc-finger</keyword>
<dbReference type="GeneID" id="110800573"/>
<evidence type="ECO:0000313" key="11">
    <source>
        <dbReference type="Proteomes" id="UP000813463"/>
    </source>
</evidence>
<evidence type="ECO:0000256" key="3">
    <source>
        <dbReference type="ARBA" id="ARBA00022679"/>
    </source>
</evidence>
<dbReference type="InterPro" id="IPR013083">
    <property type="entry name" value="Znf_RING/FYVE/PHD"/>
</dbReference>
<dbReference type="InterPro" id="IPR001841">
    <property type="entry name" value="Znf_RING"/>
</dbReference>
<accession>A0A9R0K7L7</accession>
<evidence type="ECO:0000256" key="9">
    <source>
        <dbReference type="SAM" id="MobiDB-lite"/>
    </source>
</evidence>
<sequence length="393" mass="43156">MAEFTKAKESLILSMSMATSSSSSGSSSSAPAIDDDFEDACSICLEPFSLHDPASVTTCKHEYHLHCILEWSQRSKECPICWQSVSLEDSASQELLAASAIERNSRTRRLSANRTTYSHPYQESDSQYGSHWTDDSDFNERIMQHLAVMMSRARQAHRNGRQRSSERSPSPEFMFPTRLSESTLHPNSPEECSSAYGSPGGSSPIARGSHSPISASPPVVNLNSGSASRRVIHQPSRPFQTQSPDCTQRPNSSELLAFSESIKSKFSAASARYKDSISKGTQGFREKLLARNSSVKELSKGVQREMTSSIAGVARMIERLDLKSKRNMQSGEVCHDGETSNFFSKGKGVLDNIIASSRENRVVTDGDLNLHKKSQATCSITSHKDVSCAERGN</sequence>
<dbReference type="PANTHER" id="PTHR46463">
    <property type="entry name" value="ZINC FINGER, RING/FYVE/PHD-TYPE"/>
    <property type="match status" value="1"/>
</dbReference>
<dbReference type="SUPFAM" id="SSF57850">
    <property type="entry name" value="RING/U-box"/>
    <property type="match status" value="1"/>
</dbReference>
<evidence type="ECO:0000259" key="10">
    <source>
        <dbReference type="PROSITE" id="PS50089"/>
    </source>
</evidence>
<dbReference type="Proteomes" id="UP000813463">
    <property type="component" value="Chromosome 3"/>
</dbReference>
<dbReference type="EC" id="2.3.2.27" evidence="2"/>